<protein>
    <submittedName>
        <fullName evidence="2">Undecaprenyl-phosphate N-acetylglucosaminyl 1-phosphate transferase</fullName>
    </submittedName>
</protein>
<proteinExistence type="predicted"/>
<evidence type="ECO:0000256" key="1">
    <source>
        <dbReference type="SAM" id="Phobius"/>
    </source>
</evidence>
<organism evidence="2 3">
    <name type="scientific">Vibrio maritimus</name>
    <dbReference type="NCBI Taxonomy" id="990268"/>
    <lineage>
        <taxon>Bacteria</taxon>
        <taxon>Pseudomonadati</taxon>
        <taxon>Pseudomonadota</taxon>
        <taxon>Gammaproteobacteria</taxon>
        <taxon>Vibrionales</taxon>
        <taxon>Vibrionaceae</taxon>
        <taxon>Vibrio</taxon>
    </lineage>
</organism>
<dbReference type="AlphaFoldDB" id="A0A090TE18"/>
<sequence>MDMIAIMARLMKKGQSPIALDRGHLHHIFQRIGFNSRQTLLIITAIATVFAFLGIIGELAVHLNQPCSTYSWHYLVAITGYYQ</sequence>
<feature type="transmembrane region" description="Helical" evidence="1">
    <location>
        <begin position="40"/>
        <end position="61"/>
    </location>
</feature>
<keyword evidence="1" id="KW-0812">Transmembrane</keyword>
<name>A0A090TE18_9VIBR</name>
<keyword evidence="1" id="KW-1133">Transmembrane helix</keyword>
<evidence type="ECO:0000313" key="2">
    <source>
        <dbReference type="EMBL" id="GAL37543.1"/>
    </source>
</evidence>
<accession>A0A090TE18</accession>
<evidence type="ECO:0000313" key="3">
    <source>
        <dbReference type="Proteomes" id="UP000029224"/>
    </source>
</evidence>
<gene>
    <name evidence="2" type="ORF">JCM19240_690</name>
</gene>
<dbReference type="GO" id="GO:0016740">
    <property type="term" value="F:transferase activity"/>
    <property type="evidence" value="ECO:0007669"/>
    <property type="project" value="UniProtKB-KW"/>
</dbReference>
<comment type="caution">
    <text evidence="2">The sequence shown here is derived from an EMBL/GenBank/DDBJ whole genome shotgun (WGS) entry which is preliminary data.</text>
</comment>
<dbReference type="Proteomes" id="UP000029224">
    <property type="component" value="Unassembled WGS sequence"/>
</dbReference>
<reference evidence="2 3" key="1">
    <citation type="submission" date="2014-09" db="EMBL/GenBank/DDBJ databases">
        <title>Vibrio maritimus JCM 19240. (C210) whole genome shotgun sequence.</title>
        <authorList>
            <person name="Sawabe T."/>
            <person name="Meirelles P."/>
            <person name="Nakanishi M."/>
            <person name="Sayaka M."/>
            <person name="Hattori M."/>
            <person name="Ohkuma M."/>
        </authorList>
    </citation>
    <scope>NUCLEOTIDE SEQUENCE [LARGE SCALE GENOMIC DNA]</scope>
    <source>
        <strain evidence="2 3">JCM 19240</strain>
    </source>
</reference>
<keyword evidence="2" id="KW-0808">Transferase</keyword>
<keyword evidence="3" id="KW-1185">Reference proteome</keyword>
<keyword evidence="1" id="KW-0472">Membrane</keyword>
<reference evidence="2 3" key="2">
    <citation type="submission" date="2014-09" db="EMBL/GenBank/DDBJ databases">
        <authorList>
            <consortium name="NBRP consortium"/>
            <person name="Sawabe T."/>
            <person name="Meirelles P."/>
            <person name="Nakanishi M."/>
            <person name="Sayaka M."/>
            <person name="Hattori M."/>
            <person name="Ohkuma M."/>
        </authorList>
    </citation>
    <scope>NUCLEOTIDE SEQUENCE [LARGE SCALE GENOMIC DNA]</scope>
    <source>
        <strain evidence="2 3">JCM 19240</strain>
    </source>
</reference>
<dbReference type="EMBL" id="BBMT01000018">
    <property type="protein sequence ID" value="GAL37543.1"/>
    <property type="molecule type" value="Genomic_DNA"/>
</dbReference>